<evidence type="ECO:0000256" key="3">
    <source>
        <dbReference type="ARBA" id="ARBA00022475"/>
    </source>
</evidence>
<feature type="domain" description="General secretion pathway GspH" evidence="11">
    <location>
        <begin position="43"/>
        <end position="178"/>
    </location>
</feature>
<dbReference type="PROSITE" id="PS00409">
    <property type="entry name" value="PROKAR_NTER_METHYL"/>
    <property type="match status" value="1"/>
</dbReference>
<dbReference type="Proteomes" id="UP001199044">
    <property type="component" value="Unassembled WGS sequence"/>
</dbReference>
<dbReference type="RefSeq" id="WP_225250381.1">
    <property type="nucleotide sequence ID" value="NZ_CP152307.1"/>
</dbReference>
<dbReference type="InterPro" id="IPR002416">
    <property type="entry name" value="T2SS_protein-GspH"/>
</dbReference>
<name>A0ABS7YPV1_9VIBR</name>
<protein>
    <recommendedName>
        <fullName evidence="2">Type II secretion system protein H</fullName>
    </recommendedName>
    <alternativeName>
        <fullName evidence="10">General secretion pathway protein H</fullName>
    </alternativeName>
</protein>
<dbReference type="InterPro" id="IPR012902">
    <property type="entry name" value="N_methyl_site"/>
</dbReference>
<keyword evidence="6" id="KW-0812">Transmembrane</keyword>
<evidence type="ECO:0000256" key="8">
    <source>
        <dbReference type="ARBA" id="ARBA00023136"/>
    </source>
</evidence>
<reference evidence="13" key="1">
    <citation type="submission" date="2023-07" db="EMBL/GenBank/DDBJ databases">
        <title>Molecular identification of indigenous halophilic bacteria isolated from red sea cost, biodegradation of synthetic dyes and assessment of degraded metabolite toxicity.</title>
        <authorList>
            <person name="Chaieb K."/>
            <person name="Altayb H.N."/>
        </authorList>
    </citation>
    <scope>NUCLEOTIDE SEQUENCE [LARGE SCALE GENOMIC DNA]</scope>
    <source>
        <strain evidence="13">K20</strain>
    </source>
</reference>
<keyword evidence="13" id="KW-1185">Reference proteome</keyword>
<evidence type="ECO:0000256" key="7">
    <source>
        <dbReference type="ARBA" id="ARBA00022989"/>
    </source>
</evidence>
<dbReference type="InterPro" id="IPR045584">
    <property type="entry name" value="Pilin-like"/>
</dbReference>
<comment type="subcellular location">
    <subcellularLocation>
        <location evidence="1">Cell inner membrane</location>
        <topology evidence="1">Single-pass membrane protein</topology>
    </subcellularLocation>
</comment>
<dbReference type="InterPro" id="IPR049875">
    <property type="entry name" value="TypeII_GspH"/>
</dbReference>
<evidence type="ECO:0000259" key="11">
    <source>
        <dbReference type="Pfam" id="PF12019"/>
    </source>
</evidence>
<dbReference type="NCBIfam" id="TIGR02532">
    <property type="entry name" value="IV_pilin_GFxxxE"/>
    <property type="match status" value="1"/>
</dbReference>
<comment type="similarity">
    <text evidence="9">Belongs to the GSP H family.</text>
</comment>
<dbReference type="Pfam" id="PF12019">
    <property type="entry name" value="GspH"/>
    <property type="match status" value="1"/>
</dbReference>
<evidence type="ECO:0000313" key="12">
    <source>
        <dbReference type="EMBL" id="MCA2016284.1"/>
    </source>
</evidence>
<evidence type="ECO:0000256" key="2">
    <source>
        <dbReference type="ARBA" id="ARBA00021549"/>
    </source>
</evidence>
<evidence type="ECO:0000256" key="10">
    <source>
        <dbReference type="ARBA" id="ARBA00030775"/>
    </source>
</evidence>
<evidence type="ECO:0000256" key="4">
    <source>
        <dbReference type="ARBA" id="ARBA00022481"/>
    </source>
</evidence>
<keyword evidence="3" id="KW-1003">Cell membrane</keyword>
<proteinExistence type="inferred from homology"/>
<dbReference type="NCBIfam" id="TIGR01708">
    <property type="entry name" value="typeII_sec_gspH"/>
    <property type="match status" value="1"/>
</dbReference>
<keyword evidence="8" id="KW-0472">Membrane</keyword>
<keyword evidence="4" id="KW-0488">Methylation</keyword>
<dbReference type="Pfam" id="PF07963">
    <property type="entry name" value="N_methyl"/>
    <property type="match status" value="1"/>
</dbReference>
<evidence type="ECO:0000313" key="13">
    <source>
        <dbReference type="Proteomes" id="UP001199044"/>
    </source>
</evidence>
<organism evidence="12 13">
    <name type="scientific">Vibrio tritonius</name>
    <dbReference type="NCBI Taxonomy" id="1435069"/>
    <lineage>
        <taxon>Bacteria</taxon>
        <taxon>Pseudomonadati</taxon>
        <taxon>Pseudomonadota</taxon>
        <taxon>Gammaproteobacteria</taxon>
        <taxon>Vibrionales</taxon>
        <taxon>Vibrionaceae</taxon>
        <taxon>Vibrio</taxon>
    </lineage>
</organism>
<comment type="caution">
    <text evidence="12">The sequence shown here is derived from an EMBL/GenBank/DDBJ whole genome shotgun (WGS) entry which is preliminary data.</text>
</comment>
<keyword evidence="5" id="KW-0997">Cell inner membrane</keyword>
<gene>
    <name evidence="12" type="primary">gspH</name>
    <name evidence="12" type="ORF">LDJ79_09195</name>
</gene>
<dbReference type="EMBL" id="JAIWIU010000055">
    <property type="protein sequence ID" value="MCA2016284.1"/>
    <property type="molecule type" value="Genomic_DNA"/>
</dbReference>
<accession>A0ABS7YPV1</accession>
<dbReference type="SUPFAM" id="SSF54523">
    <property type="entry name" value="Pili subunits"/>
    <property type="match status" value="1"/>
</dbReference>
<evidence type="ECO:0000256" key="5">
    <source>
        <dbReference type="ARBA" id="ARBA00022519"/>
    </source>
</evidence>
<dbReference type="Gene3D" id="3.55.40.10">
    <property type="entry name" value="minor pseudopilin epsh domain"/>
    <property type="match status" value="1"/>
</dbReference>
<evidence type="ECO:0000256" key="6">
    <source>
        <dbReference type="ARBA" id="ARBA00022692"/>
    </source>
</evidence>
<sequence>MKSIRGFTLIEIMLVLVLLALSSAAVISTIPTSKNHLAEKTARSAFEKLQLLNEEAVLSGTDYGLRVDEKQSPPQLQFMQLSEKGWQPVERLQFNAHIAIDPRLNVVFKVGGDTWAKDDDRLFSDAPLFDDNMFVEEKKKKALPPQIFILSSGETTPFTLSFSLPEQSSQDAWLVAAQANGNIRLIEPGEERQ</sequence>
<keyword evidence="7" id="KW-1133">Transmembrane helix</keyword>
<dbReference type="InterPro" id="IPR022346">
    <property type="entry name" value="T2SS_GspH"/>
</dbReference>
<evidence type="ECO:0000256" key="1">
    <source>
        <dbReference type="ARBA" id="ARBA00004377"/>
    </source>
</evidence>
<dbReference type="PRINTS" id="PR00885">
    <property type="entry name" value="BCTERIALGSPH"/>
</dbReference>
<evidence type="ECO:0000256" key="9">
    <source>
        <dbReference type="ARBA" id="ARBA00025772"/>
    </source>
</evidence>